<proteinExistence type="predicted"/>
<feature type="compositionally biased region" description="Basic and acidic residues" evidence="1">
    <location>
        <begin position="226"/>
        <end position="240"/>
    </location>
</feature>
<dbReference type="AlphaFoldDB" id="A0A5J5EK34"/>
<gene>
    <name evidence="2" type="ORF">FN846DRAFT_316027</name>
</gene>
<name>A0A5J5EK34_9PEZI</name>
<comment type="caution">
    <text evidence="2">The sequence shown here is derived from an EMBL/GenBank/DDBJ whole genome shotgun (WGS) entry which is preliminary data.</text>
</comment>
<feature type="compositionally biased region" description="Basic and acidic residues" evidence="1">
    <location>
        <begin position="357"/>
        <end position="371"/>
    </location>
</feature>
<dbReference type="InParanoid" id="A0A5J5EK34"/>
<feature type="compositionally biased region" description="Polar residues" evidence="1">
    <location>
        <begin position="415"/>
        <end position="424"/>
    </location>
</feature>
<feature type="compositionally biased region" description="Basic residues" evidence="1">
    <location>
        <begin position="116"/>
        <end position="127"/>
    </location>
</feature>
<dbReference type="Proteomes" id="UP000326924">
    <property type="component" value="Unassembled WGS sequence"/>
</dbReference>
<organism evidence="2 3">
    <name type="scientific">Sphaerosporella brunnea</name>
    <dbReference type="NCBI Taxonomy" id="1250544"/>
    <lineage>
        <taxon>Eukaryota</taxon>
        <taxon>Fungi</taxon>
        <taxon>Dikarya</taxon>
        <taxon>Ascomycota</taxon>
        <taxon>Pezizomycotina</taxon>
        <taxon>Pezizomycetes</taxon>
        <taxon>Pezizales</taxon>
        <taxon>Pyronemataceae</taxon>
        <taxon>Sphaerosporella</taxon>
    </lineage>
</organism>
<feature type="compositionally biased region" description="Basic and acidic residues" evidence="1">
    <location>
        <begin position="251"/>
        <end position="271"/>
    </location>
</feature>
<evidence type="ECO:0000313" key="3">
    <source>
        <dbReference type="Proteomes" id="UP000326924"/>
    </source>
</evidence>
<feature type="region of interest" description="Disordered" evidence="1">
    <location>
        <begin position="389"/>
        <end position="437"/>
    </location>
</feature>
<evidence type="ECO:0000256" key="1">
    <source>
        <dbReference type="SAM" id="MobiDB-lite"/>
    </source>
</evidence>
<feature type="region of interest" description="Disordered" evidence="1">
    <location>
        <begin position="50"/>
        <end position="99"/>
    </location>
</feature>
<keyword evidence="3" id="KW-1185">Reference proteome</keyword>
<evidence type="ECO:0000313" key="2">
    <source>
        <dbReference type="EMBL" id="KAA8895780.1"/>
    </source>
</evidence>
<feature type="compositionally biased region" description="Basic residues" evidence="1">
    <location>
        <begin position="140"/>
        <end position="149"/>
    </location>
</feature>
<protein>
    <submittedName>
        <fullName evidence="2">Uncharacterized protein</fullName>
    </submittedName>
</protein>
<feature type="compositionally biased region" description="Low complexity" evidence="1">
    <location>
        <begin position="128"/>
        <end position="139"/>
    </location>
</feature>
<accession>A0A5J5EK34</accession>
<feature type="compositionally biased region" description="Polar residues" evidence="1">
    <location>
        <begin position="65"/>
        <end position="77"/>
    </location>
</feature>
<dbReference type="EMBL" id="VXIS01000245">
    <property type="protein sequence ID" value="KAA8895780.1"/>
    <property type="molecule type" value="Genomic_DNA"/>
</dbReference>
<reference evidence="2 3" key="1">
    <citation type="submission" date="2019-09" db="EMBL/GenBank/DDBJ databases">
        <title>Draft genome of the ectomycorrhizal ascomycete Sphaerosporella brunnea.</title>
        <authorList>
            <consortium name="DOE Joint Genome Institute"/>
            <person name="Benucci G.M."/>
            <person name="Marozzi G."/>
            <person name="Antonielli L."/>
            <person name="Sanchez S."/>
            <person name="Marco P."/>
            <person name="Wang X."/>
            <person name="Falini L.B."/>
            <person name="Barry K."/>
            <person name="Haridas S."/>
            <person name="Lipzen A."/>
            <person name="Labutti K."/>
            <person name="Grigoriev I.V."/>
            <person name="Murat C."/>
            <person name="Martin F."/>
            <person name="Albertini E."/>
            <person name="Donnini D."/>
            <person name="Bonito G."/>
        </authorList>
    </citation>
    <scope>NUCLEOTIDE SEQUENCE [LARGE SCALE GENOMIC DNA]</scope>
    <source>
        <strain evidence="2 3">Sb_GMNB300</strain>
    </source>
</reference>
<sequence>MPRTRSLSKLHADRFAETLTLLETSSPRFSKTREQVDITPRQTACFFSFPLTHRRPTPPPPLTPSCSSSAFPAQSPSLLILPPSEGNKERKKEKKKTFRDVIMGLPAGIRFLTNSARKKRGKERQRKLAQQQQQQQQQQRGKKWKKGKGRGSALPEHVTRDGGRGASGGSDSTATLVGDERARSQSVPREQQEQGAAAKEEETVLEAAIEVEDEKEGASAAVEQSPVKEEKSAADSKEEVQGNVLQSEVHVATETEEKENSPVKEAGEDSVPHTPQPGNLDRQKDAAADVELSEVEPSENGVALDEPVENKAPAQDEPPENVDTEPQTPSKPTRTDVSRQAQEDMGMDFPTPPRSIVSRDSKERRPSEESMRCRAFAFQVVIETPCRTTPVASTPVSAGRVTRSSARKRVGEEVSTPQEAQTPVSRKRKRSELEMCL</sequence>
<feature type="region of interest" description="Disordered" evidence="1">
    <location>
        <begin position="111"/>
        <end position="371"/>
    </location>
</feature>